<comment type="caution">
    <text evidence="2">The sequence shown here is derived from an EMBL/GenBank/DDBJ whole genome shotgun (WGS) entry which is preliminary data.</text>
</comment>
<reference evidence="2 3" key="1">
    <citation type="journal article" date="2017" name="Water Res.">
        <title>Discovery and metagenomic analysis of an anammox bacterial enrichment related to Candidatus "Brocadia caroliniensis" in a full-scale glycerol-fed nitritation-denitritation separate centrate treatment process.</title>
        <authorList>
            <person name="Park H."/>
            <person name="Brotto A.C."/>
            <person name="van Loosdrecht M.C."/>
            <person name="Chandran K."/>
        </authorList>
    </citation>
    <scope>NUCLEOTIDE SEQUENCE [LARGE SCALE GENOMIC DNA]</scope>
    <source>
        <strain evidence="2">26THWARD</strain>
    </source>
</reference>
<dbReference type="Proteomes" id="UP000189681">
    <property type="component" value="Unassembled WGS sequence"/>
</dbReference>
<dbReference type="AlphaFoldDB" id="A0A1V4AXC9"/>
<organism evidence="2 3">
    <name type="scientific">Candidatus Brocadia carolinensis</name>
    <dbReference type="NCBI Taxonomy" id="1004156"/>
    <lineage>
        <taxon>Bacteria</taxon>
        <taxon>Pseudomonadati</taxon>
        <taxon>Planctomycetota</taxon>
        <taxon>Candidatus Brocadiia</taxon>
        <taxon>Candidatus Brocadiales</taxon>
        <taxon>Candidatus Brocadiaceae</taxon>
        <taxon>Candidatus Brocadia</taxon>
    </lineage>
</organism>
<evidence type="ECO:0000256" key="1">
    <source>
        <dbReference type="SAM" id="Phobius"/>
    </source>
</evidence>
<feature type="transmembrane region" description="Helical" evidence="1">
    <location>
        <begin position="12"/>
        <end position="30"/>
    </location>
</feature>
<protein>
    <recommendedName>
        <fullName evidence="4">Outer membrane protein assembly factor BamC</fullName>
    </recommendedName>
</protein>
<accession>A0A1V4AXC9</accession>
<keyword evidence="1" id="KW-1133">Transmembrane helix</keyword>
<gene>
    <name evidence="2" type="ORF">AYP45_01255</name>
</gene>
<keyword evidence="1" id="KW-0472">Membrane</keyword>
<evidence type="ECO:0008006" key="4">
    <source>
        <dbReference type="Google" id="ProtNLM"/>
    </source>
</evidence>
<keyword evidence="1" id="KW-0812">Transmembrane</keyword>
<proteinExistence type="predicted"/>
<dbReference type="EMBL" id="AYTS01000013">
    <property type="protein sequence ID" value="OOP57787.1"/>
    <property type="molecule type" value="Genomic_DNA"/>
</dbReference>
<evidence type="ECO:0000313" key="2">
    <source>
        <dbReference type="EMBL" id="OOP57787.1"/>
    </source>
</evidence>
<evidence type="ECO:0000313" key="3">
    <source>
        <dbReference type="Proteomes" id="UP000189681"/>
    </source>
</evidence>
<dbReference type="PROSITE" id="PS51257">
    <property type="entry name" value="PROKAR_LIPOPROTEIN"/>
    <property type="match status" value="1"/>
</dbReference>
<name>A0A1V4AXC9_9BACT</name>
<sequence>MNSVRLLKNAYIGILLSMVVFAAFFTGCATQRSGLRNITAVSRYFDKDTNTVWNAIDQAVTGIPIEIKDMEKGFLRTQWIKGWSTQKSSGILTDGAWQERYRLFIQVTGEQDKTYVSLHTQIEEKAPGGSRAYRWNRTVSDGSIERDYLQRIENILGDQ</sequence>